<dbReference type="Proteomes" id="UP001352852">
    <property type="component" value="Unassembled WGS sequence"/>
</dbReference>
<feature type="region of interest" description="Disordered" evidence="1">
    <location>
        <begin position="1"/>
        <end position="43"/>
    </location>
</feature>
<evidence type="ECO:0000313" key="2">
    <source>
        <dbReference type="EMBL" id="MED6271848.1"/>
    </source>
</evidence>
<name>A0ABU7D9K5_9TELE</name>
<feature type="region of interest" description="Disordered" evidence="1">
    <location>
        <begin position="60"/>
        <end position="87"/>
    </location>
</feature>
<comment type="caution">
    <text evidence="2">The sequence shown here is derived from an EMBL/GenBank/DDBJ whole genome shotgun (WGS) entry which is preliminary data.</text>
</comment>
<sequence>MASRMWLEHQHRQNQGTQPPAGSLHSAFRYPQAIPTPPVPTTPAIVTGWEPGMYAMPRQLYTPITPPPPPHWTKLRWSGEEAKRRFQ</sequence>
<feature type="compositionally biased region" description="Basic and acidic residues" evidence="1">
    <location>
        <begin position="77"/>
        <end position="87"/>
    </location>
</feature>
<reference evidence="2 3" key="1">
    <citation type="submission" date="2021-06" db="EMBL/GenBank/DDBJ databases">
        <authorList>
            <person name="Palmer J.M."/>
        </authorList>
    </citation>
    <scope>NUCLEOTIDE SEQUENCE [LARGE SCALE GENOMIC DNA]</scope>
    <source>
        <strain evidence="2 3">CL_MEX2019</strain>
        <tissue evidence="2">Muscle</tissue>
    </source>
</reference>
<gene>
    <name evidence="2" type="ORF">CHARACLAT_024434</name>
</gene>
<organism evidence="2 3">
    <name type="scientific">Characodon lateralis</name>
    <dbReference type="NCBI Taxonomy" id="208331"/>
    <lineage>
        <taxon>Eukaryota</taxon>
        <taxon>Metazoa</taxon>
        <taxon>Chordata</taxon>
        <taxon>Craniata</taxon>
        <taxon>Vertebrata</taxon>
        <taxon>Euteleostomi</taxon>
        <taxon>Actinopterygii</taxon>
        <taxon>Neopterygii</taxon>
        <taxon>Teleostei</taxon>
        <taxon>Neoteleostei</taxon>
        <taxon>Acanthomorphata</taxon>
        <taxon>Ovalentaria</taxon>
        <taxon>Atherinomorphae</taxon>
        <taxon>Cyprinodontiformes</taxon>
        <taxon>Goodeidae</taxon>
        <taxon>Characodon</taxon>
    </lineage>
</organism>
<accession>A0ABU7D9K5</accession>
<dbReference type="EMBL" id="JAHUTJ010019089">
    <property type="protein sequence ID" value="MED6271848.1"/>
    <property type="molecule type" value="Genomic_DNA"/>
</dbReference>
<feature type="compositionally biased region" description="Basic and acidic residues" evidence="1">
    <location>
        <begin position="1"/>
        <end position="11"/>
    </location>
</feature>
<protein>
    <submittedName>
        <fullName evidence="2">Uncharacterized protein</fullName>
    </submittedName>
</protein>
<evidence type="ECO:0000256" key="1">
    <source>
        <dbReference type="SAM" id="MobiDB-lite"/>
    </source>
</evidence>
<evidence type="ECO:0000313" key="3">
    <source>
        <dbReference type="Proteomes" id="UP001352852"/>
    </source>
</evidence>
<proteinExistence type="predicted"/>
<keyword evidence="3" id="KW-1185">Reference proteome</keyword>